<gene>
    <name evidence="1" type="ORF">GB927_022020</name>
</gene>
<dbReference type="EMBL" id="WHSB02000008">
    <property type="protein sequence ID" value="MCQ4632735.1"/>
    <property type="molecule type" value="Genomic_DNA"/>
</dbReference>
<comment type="caution">
    <text evidence="1">The sequence shown here is derived from an EMBL/GenBank/DDBJ whole genome shotgun (WGS) entry which is preliminary data.</text>
</comment>
<protein>
    <submittedName>
        <fullName evidence="1">Uncharacterized protein</fullName>
    </submittedName>
</protein>
<accession>A0ABT1RC47</accession>
<dbReference type="Proteomes" id="UP000996601">
    <property type="component" value="Unassembled WGS sequence"/>
</dbReference>
<name>A0ABT1RC47_9HYPH</name>
<dbReference type="RefSeq" id="WP_256119369.1">
    <property type="nucleotide sequence ID" value="NZ_WHSB02000008.1"/>
</dbReference>
<evidence type="ECO:0000313" key="1">
    <source>
        <dbReference type="EMBL" id="MCQ4632735.1"/>
    </source>
</evidence>
<reference evidence="1" key="1">
    <citation type="submission" date="2021-07" db="EMBL/GenBank/DDBJ databases">
        <title>Shinella sp. nov., a novel member of the genus Shinella from water.</title>
        <authorList>
            <person name="Deng Y."/>
        </authorList>
    </citation>
    <scope>NUCLEOTIDE SEQUENCE</scope>
    <source>
        <strain evidence="1">CPCC 100929</strain>
    </source>
</reference>
<sequence length="107" mass="11704">MLVYRSERRLCIQPPFLFDNDDCKLGSRAVQLDLDIAALGGIRCVSKFGPQFLDLDFEFVSHRLISLSVKDDVTSREGMAGAGIAQATGRAGEWGSRFAQAARGLPE</sequence>
<organism evidence="1 2">
    <name type="scientific">Shinella lacus</name>
    <dbReference type="NCBI Taxonomy" id="2654216"/>
    <lineage>
        <taxon>Bacteria</taxon>
        <taxon>Pseudomonadati</taxon>
        <taxon>Pseudomonadota</taxon>
        <taxon>Alphaproteobacteria</taxon>
        <taxon>Hyphomicrobiales</taxon>
        <taxon>Rhizobiaceae</taxon>
        <taxon>Shinella</taxon>
    </lineage>
</organism>
<keyword evidence="2" id="KW-1185">Reference proteome</keyword>
<evidence type="ECO:0000313" key="2">
    <source>
        <dbReference type="Proteomes" id="UP000996601"/>
    </source>
</evidence>
<proteinExistence type="predicted"/>